<gene>
    <name evidence="1" type="ORF">GQ41_3344</name>
</gene>
<accession>A0ABY3ADX0</accession>
<evidence type="ECO:0000313" key="1">
    <source>
        <dbReference type="EMBL" id="TQO38684.1"/>
    </source>
</evidence>
<dbReference type="EMBL" id="VHIF01000001">
    <property type="protein sequence ID" value="TQO38684.1"/>
    <property type="molecule type" value="Genomic_DNA"/>
</dbReference>
<sequence length="273" mass="32244">MKYIFKVDKIVNYLKPFRDNLPKLYTWKAKIEKLVDLGVLESNEIESINQLDSYHREIILKDRVNFKLHHSYKNNRENFDLLCLWIIKDWGGILTAKDKDTIKLISEFLNSDKPSYKRIASASKVGAYMYPEKFIIYDSRVAYSLNWIILSENAGDVYFPIPSGRNSKMVAFDMNVLIRMKNVTHYTPNDIFEMDKKQYIKSKDRGLYIPENDSYIELNKLIKEINYKLWGSDKADKLFYTEMLLFSIADREIFKDITEKIGLTLIQQKVNNV</sequence>
<comment type="caution">
    <text evidence="1">The sequence shown here is derived from an EMBL/GenBank/DDBJ whole genome shotgun (WGS) entry which is preliminary data.</text>
</comment>
<reference evidence="1 2" key="1">
    <citation type="submission" date="2019-06" db="EMBL/GenBank/DDBJ databases">
        <title>A large-scale integrated study on North Sea by COGITO (Coastal Microbe Genomic &amp; Taxonomic Observatory).</title>
        <authorList>
            <person name="Teeling H."/>
        </authorList>
    </citation>
    <scope>NUCLEOTIDE SEQUENCE [LARGE SCALE GENOMIC DNA]</scope>
    <source>
        <strain evidence="1 2">MAR_2009_79</strain>
    </source>
</reference>
<evidence type="ECO:0000313" key="2">
    <source>
        <dbReference type="Proteomes" id="UP000315363"/>
    </source>
</evidence>
<keyword evidence="2" id="KW-1185">Reference proteome</keyword>
<dbReference type="Proteomes" id="UP000315363">
    <property type="component" value="Unassembled WGS sequence"/>
</dbReference>
<protein>
    <submittedName>
        <fullName evidence="1">Uncharacterized protein</fullName>
    </submittedName>
</protein>
<organism evidence="1 2">
    <name type="scientific">Arenibacter algicola</name>
    <dbReference type="NCBI Taxonomy" id="616991"/>
    <lineage>
        <taxon>Bacteria</taxon>
        <taxon>Pseudomonadati</taxon>
        <taxon>Bacteroidota</taxon>
        <taxon>Flavobacteriia</taxon>
        <taxon>Flavobacteriales</taxon>
        <taxon>Flavobacteriaceae</taxon>
        <taxon>Arenibacter</taxon>
    </lineage>
</organism>
<name>A0ABY3ADX0_9FLAO</name>
<proteinExistence type="predicted"/>
<dbReference type="RefSeq" id="WP_142190233.1">
    <property type="nucleotide sequence ID" value="NZ_VHIF01000001.1"/>
</dbReference>